<keyword evidence="2" id="KW-1003">Cell membrane</keyword>
<dbReference type="EMBL" id="FOTJ01000012">
    <property type="protein sequence ID" value="SFL48612.1"/>
    <property type="molecule type" value="Genomic_DNA"/>
</dbReference>
<evidence type="ECO:0000256" key="2">
    <source>
        <dbReference type="ARBA" id="ARBA00022475"/>
    </source>
</evidence>
<dbReference type="RefSeq" id="WP_074751604.1">
    <property type="nucleotide sequence ID" value="NZ_FOTJ01000012.1"/>
</dbReference>
<proteinExistence type="predicted"/>
<feature type="transmembrane region" description="Helical" evidence="6">
    <location>
        <begin position="48"/>
        <end position="66"/>
    </location>
</feature>
<dbReference type="Pfam" id="PF09924">
    <property type="entry name" value="LPG_synthase_C"/>
    <property type="match status" value="1"/>
</dbReference>
<reference evidence="8 9" key="1">
    <citation type="submission" date="2016-10" db="EMBL/GenBank/DDBJ databases">
        <authorList>
            <person name="de Groot N.N."/>
        </authorList>
    </citation>
    <scope>NUCLEOTIDE SEQUENCE [LARGE SCALE GENOMIC DNA]</scope>
    <source>
        <strain evidence="8 9">M79</strain>
    </source>
</reference>
<dbReference type="GO" id="GO:0055091">
    <property type="term" value="P:phospholipid homeostasis"/>
    <property type="evidence" value="ECO:0007669"/>
    <property type="project" value="TreeGrafter"/>
</dbReference>
<evidence type="ECO:0000313" key="9">
    <source>
        <dbReference type="Proteomes" id="UP000181969"/>
    </source>
</evidence>
<dbReference type="Proteomes" id="UP000181969">
    <property type="component" value="Unassembled WGS sequence"/>
</dbReference>
<dbReference type="InterPro" id="IPR016181">
    <property type="entry name" value="Acyl_CoA_acyltransferase"/>
</dbReference>
<keyword evidence="5 6" id="KW-0472">Membrane</keyword>
<dbReference type="PANTHER" id="PTHR34697">
    <property type="entry name" value="PHOSPHATIDYLGLYCEROL LYSYLTRANSFERASE"/>
    <property type="match status" value="1"/>
</dbReference>
<dbReference type="PANTHER" id="PTHR34697:SF2">
    <property type="entry name" value="PHOSPHATIDYLGLYCEROL LYSYLTRANSFERASE"/>
    <property type="match status" value="1"/>
</dbReference>
<gene>
    <name evidence="8" type="ORF">SAMN05216438_11248</name>
</gene>
<keyword evidence="8" id="KW-0808">Transferase</keyword>
<protein>
    <submittedName>
        <fullName evidence="8">Phosphatidylglycerol lysyltransferase</fullName>
    </submittedName>
</protein>
<keyword evidence="3 6" id="KW-0812">Transmembrane</keyword>
<feature type="transmembrane region" description="Helical" evidence="6">
    <location>
        <begin position="94"/>
        <end position="116"/>
    </location>
</feature>
<dbReference type="InterPro" id="IPR051211">
    <property type="entry name" value="PG_lysyltransferase"/>
</dbReference>
<dbReference type="GO" id="GO:0016755">
    <property type="term" value="F:aminoacyltransferase activity"/>
    <property type="evidence" value="ECO:0007669"/>
    <property type="project" value="TreeGrafter"/>
</dbReference>
<feature type="transmembrane region" description="Helical" evidence="6">
    <location>
        <begin position="7"/>
        <end position="28"/>
    </location>
</feature>
<evidence type="ECO:0000256" key="4">
    <source>
        <dbReference type="ARBA" id="ARBA00022989"/>
    </source>
</evidence>
<evidence type="ECO:0000256" key="6">
    <source>
        <dbReference type="SAM" id="Phobius"/>
    </source>
</evidence>
<evidence type="ECO:0000256" key="3">
    <source>
        <dbReference type="ARBA" id="ARBA00022692"/>
    </source>
</evidence>
<dbReference type="SUPFAM" id="SSF55729">
    <property type="entry name" value="Acyl-CoA N-acyltransferases (Nat)"/>
    <property type="match status" value="1"/>
</dbReference>
<sequence>MYRLRIFAQNLAIFLSVVIDIGAILAFYLHRSPVLREYFPSYSFMPHYILGFALGLLGLLVSLNLYRRVRSAWIITIVVQFVILRLNFISTQRFFSIGSLLSLIILVILGLTYRDFSRTMDRNYAKKAVFLGFIPLVLAFFNTLLSLSFLKRDYLGNPDVYSIFKQSLHFLFTMDIRQAHFNSHVHGFYMVGLIIITWICVMLALYYILKPLVYYPILSGREKEKAIALVEKYGQNPMAYMTIDGQKAYFFSVTVEGMLAYTVVNNVLVGCGDIVCDPKDAARFMGELVHFSRRNGWKILFMDITETMRPAYESYGFSMIKIGEDACLRLEDFSLKGKKTAKVRANINHARRLGITVEEYKPNEKRDIKIENELQEISDEWFGSKGPELGFMLGGLALENPLGRRYFYSRDASGKMLAFVIFVPYAEGEESGYMADVTRRRVQVPNGSMEVCLLQAFETMREEGVTWGNLGLCPLANIKDDEDSSKVTTQLFQFIYENMNGVYGFKGLYQAKKKWNPSDWQARYIAYAPKPFSFSYAYAMLKAQNPKGINKLILEKLRTKIEK</sequence>
<feature type="transmembrane region" description="Helical" evidence="6">
    <location>
        <begin position="128"/>
        <end position="150"/>
    </location>
</feature>
<keyword evidence="4 6" id="KW-1133">Transmembrane helix</keyword>
<organism evidence="8 9">
    <name type="scientific">Lactococcus garvieae</name>
    <dbReference type="NCBI Taxonomy" id="1363"/>
    <lineage>
        <taxon>Bacteria</taxon>
        <taxon>Bacillati</taxon>
        <taxon>Bacillota</taxon>
        <taxon>Bacilli</taxon>
        <taxon>Lactobacillales</taxon>
        <taxon>Streptococcaceae</taxon>
        <taxon>Lactococcus</taxon>
    </lineage>
</organism>
<feature type="domain" description="Phosphatidylglycerol lysyltransferase C-terminal" evidence="7">
    <location>
        <begin position="228"/>
        <end position="527"/>
    </location>
</feature>
<evidence type="ECO:0000259" key="7">
    <source>
        <dbReference type="Pfam" id="PF09924"/>
    </source>
</evidence>
<evidence type="ECO:0000313" key="8">
    <source>
        <dbReference type="EMBL" id="SFL48612.1"/>
    </source>
</evidence>
<dbReference type="AlphaFoldDB" id="A0A1I4I2E5"/>
<name>A0A1I4I2E5_9LACT</name>
<comment type="subcellular location">
    <subcellularLocation>
        <location evidence="1">Cell membrane</location>
        <topology evidence="1">Multi-pass membrane protein</topology>
    </subcellularLocation>
</comment>
<accession>A0A1I4I2E5</accession>
<evidence type="ECO:0000256" key="1">
    <source>
        <dbReference type="ARBA" id="ARBA00004651"/>
    </source>
</evidence>
<dbReference type="GO" id="GO:0005886">
    <property type="term" value="C:plasma membrane"/>
    <property type="evidence" value="ECO:0007669"/>
    <property type="project" value="UniProtKB-SubCell"/>
</dbReference>
<dbReference type="OrthoDB" id="145485at2"/>
<evidence type="ECO:0000256" key="5">
    <source>
        <dbReference type="ARBA" id="ARBA00023136"/>
    </source>
</evidence>
<dbReference type="InterPro" id="IPR024320">
    <property type="entry name" value="LPG_synthase_C"/>
</dbReference>
<feature type="transmembrane region" description="Helical" evidence="6">
    <location>
        <begin position="187"/>
        <end position="209"/>
    </location>
</feature>